<dbReference type="PANTHER" id="PTHR11552">
    <property type="entry name" value="GLUCOSE-METHANOL-CHOLINE GMC OXIDOREDUCTASE"/>
    <property type="match status" value="1"/>
</dbReference>
<dbReference type="InterPro" id="IPR007867">
    <property type="entry name" value="GMC_OxRtase_C"/>
</dbReference>
<dbReference type="InterPro" id="IPR000172">
    <property type="entry name" value="GMC_OxRdtase_N"/>
</dbReference>
<dbReference type="Gene3D" id="3.50.50.60">
    <property type="entry name" value="FAD/NAD(P)-binding domain"/>
    <property type="match status" value="1"/>
</dbReference>
<evidence type="ECO:0000313" key="9">
    <source>
        <dbReference type="EMBL" id="SOH94087.1"/>
    </source>
</evidence>
<name>A0A2C9CS59_9RHOB</name>
<protein>
    <submittedName>
        <fullName evidence="9">Choline dehydrogenase</fullName>
    </submittedName>
</protein>
<sequence length="540" mass="58206">MEFDYVIVGGGSAGCVMAARLSEDPAISVCLIEAGGEGRDLLVRAPMGVIGMISGRPKINNYAYKTTPQKHLNNRRGFQPRGRALGGSSAINAMIYIRGHQADYDEWAANGATGWSWSEVLPYFLKSEGNSRGADALRGADGPLSVSDQRTPRNVTQAFLEASDELQLPRNDDFNGPQQQGVGLWQVTQFADGPKAGQRCSAAAAYLHDAMTRPNLHVITKARVERITFDGPRATGVDYSKGGRKTVHARREVILCAGAFGSPQLLQASGIGPAVHLRDLGIPVIHDAAQVGGNLQDHLDFVLSYKTNDTNGLGLGIAGTRHLLREILKWRKDGTGMIASPGSEAGAFLKTDPNLDRPDVQLHFVPAIVDDHVRKLHLGYGYSCHACILRPKSRGTVRLASANMRDAPLIDPNFLSDERDAQGLLAATKLMRRIMDTSTMQAWRTAEIYTDGVTSDEELMQHIRARADTIYHPVGTCRMGTDTDAPCDPQGRVNGVAGLRVVDASLMPTLIGGNTNAPTIMMAEKIAAGMHAGEPVARMQ</sequence>
<dbReference type="PROSITE" id="PS00624">
    <property type="entry name" value="GMC_OXRED_2"/>
    <property type="match status" value="1"/>
</dbReference>
<reference evidence="10" key="1">
    <citation type="submission" date="2017-09" db="EMBL/GenBank/DDBJ databases">
        <authorList>
            <person name="Varghese N."/>
            <person name="Submissions S."/>
        </authorList>
    </citation>
    <scope>NUCLEOTIDE SEQUENCE [LARGE SCALE GENOMIC DNA]</scope>
    <source>
        <strain evidence="10">C7</strain>
    </source>
</reference>
<dbReference type="AlphaFoldDB" id="A0A2C9CS59"/>
<evidence type="ECO:0000259" key="7">
    <source>
        <dbReference type="PROSITE" id="PS00623"/>
    </source>
</evidence>
<dbReference type="OrthoDB" id="9785276at2"/>
<keyword evidence="10" id="KW-1185">Reference proteome</keyword>
<dbReference type="Gene3D" id="3.30.560.10">
    <property type="entry name" value="Glucose Oxidase, domain 3"/>
    <property type="match status" value="1"/>
</dbReference>
<evidence type="ECO:0000256" key="1">
    <source>
        <dbReference type="ARBA" id="ARBA00001974"/>
    </source>
</evidence>
<feature type="domain" description="Glucose-methanol-choline oxidoreductase N-terminal" evidence="8">
    <location>
        <begin position="258"/>
        <end position="272"/>
    </location>
</feature>
<evidence type="ECO:0000313" key="10">
    <source>
        <dbReference type="Proteomes" id="UP000220034"/>
    </source>
</evidence>
<keyword evidence="4 5" id="KW-0274">FAD</keyword>
<accession>A0A2C9CS59</accession>
<dbReference type="PROSITE" id="PS00623">
    <property type="entry name" value="GMC_OXRED_1"/>
    <property type="match status" value="1"/>
</dbReference>
<evidence type="ECO:0000256" key="2">
    <source>
        <dbReference type="ARBA" id="ARBA00010790"/>
    </source>
</evidence>
<feature type="domain" description="Glucose-methanol-choline oxidoreductase N-terminal" evidence="7">
    <location>
        <begin position="82"/>
        <end position="105"/>
    </location>
</feature>
<dbReference type="SUPFAM" id="SSF54373">
    <property type="entry name" value="FAD-linked reductases, C-terminal domain"/>
    <property type="match status" value="1"/>
</dbReference>
<comment type="similarity">
    <text evidence="2 6">Belongs to the GMC oxidoreductase family.</text>
</comment>
<proteinExistence type="inferred from homology"/>
<feature type="binding site" evidence="5">
    <location>
        <position position="224"/>
    </location>
    <ligand>
        <name>FAD</name>
        <dbReference type="ChEBI" id="CHEBI:57692"/>
    </ligand>
</feature>
<dbReference type="InterPro" id="IPR012132">
    <property type="entry name" value="GMC_OxRdtase"/>
</dbReference>
<evidence type="ECO:0000256" key="6">
    <source>
        <dbReference type="RuleBase" id="RU003968"/>
    </source>
</evidence>
<dbReference type="SUPFAM" id="SSF51905">
    <property type="entry name" value="FAD/NAD(P)-binding domain"/>
    <property type="match status" value="1"/>
</dbReference>
<comment type="cofactor">
    <cofactor evidence="1 5">
        <name>FAD</name>
        <dbReference type="ChEBI" id="CHEBI:57692"/>
    </cofactor>
</comment>
<dbReference type="Proteomes" id="UP000220034">
    <property type="component" value="Unassembled WGS sequence"/>
</dbReference>
<dbReference type="Pfam" id="PF00732">
    <property type="entry name" value="GMC_oxred_N"/>
    <property type="match status" value="1"/>
</dbReference>
<dbReference type="GO" id="GO:0050660">
    <property type="term" value="F:flavin adenine dinucleotide binding"/>
    <property type="evidence" value="ECO:0007669"/>
    <property type="project" value="InterPro"/>
</dbReference>
<gene>
    <name evidence="9" type="ORF">SAMN06273572_103114</name>
</gene>
<dbReference type="RefSeq" id="WP_097929650.1">
    <property type="nucleotide sequence ID" value="NZ_OCTN01000003.1"/>
</dbReference>
<dbReference type="GO" id="GO:0016614">
    <property type="term" value="F:oxidoreductase activity, acting on CH-OH group of donors"/>
    <property type="evidence" value="ECO:0007669"/>
    <property type="project" value="InterPro"/>
</dbReference>
<dbReference type="PANTHER" id="PTHR11552:SF147">
    <property type="entry name" value="CHOLINE DEHYDROGENASE, MITOCHONDRIAL"/>
    <property type="match status" value="1"/>
</dbReference>
<dbReference type="Pfam" id="PF05199">
    <property type="entry name" value="GMC_oxred_C"/>
    <property type="match status" value="1"/>
</dbReference>
<dbReference type="PIRSF" id="PIRSF000137">
    <property type="entry name" value="Alcohol_oxidase"/>
    <property type="match status" value="1"/>
</dbReference>
<evidence type="ECO:0000256" key="5">
    <source>
        <dbReference type="PIRSR" id="PIRSR000137-2"/>
    </source>
</evidence>
<keyword evidence="3 6" id="KW-0285">Flavoprotein</keyword>
<evidence type="ECO:0000256" key="4">
    <source>
        <dbReference type="ARBA" id="ARBA00022827"/>
    </source>
</evidence>
<evidence type="ECO:0000259" key="8">
    <source>
        <dbReference type="PROSITE" id="PS00624"/>
    </source>
</evidence>
<dbReference type="InterPro" id="IPR036188">
    <property type="entry name" value="FAD/NAD-bd_sf"/>
</dbReference>
<evidence type="ECO:0000256" key="3">
    <source>
        <dbReference type="ARBA" id="ARBA00022630"/>
    </source>
</evidence>
<dbReference type="EMBL" id="OCTN01000003">
    <property type="protein sequence ID" value="SOH94087.1"/>
    <property type="molecule type" value="Genomic_DNA"/>
</dbReference>
<organism evidence="9 10">
    <name type="scientific">Pontivivens marinum</name>
    <dbReference type="NCBI Taxonomy" id="1690039"/>
    <lineage>
        <taxon>Bacteria</taxon>
        <taxon>Pseudomonadati</taxon>
        <taxon>Pseudomonadota</taxon>
        <taxon>Alphaproteobacteria</taxon>
        <taxon>Rhodobacterales</taxon>
        <taxon>Paracoccaceae</taxon>
        <taxon>Pontivivens</taxon>
    </lineage>
</organism>